<dbReference type="Proteomes" id="UP000195667">
    <property type="component" value="Unassembled WGS sequence"/>
</dbReference>
<keyword evidence="2" id="KW-1185">Reference proteome</keyword>
<accession>A0A1R4HK27</accession>
<sequence>MSKVRMNIEPLAEVSVRQLSKFLKFIAQHNQWDELEQHLRDQGCNKLLMSWEPIHAVATIVETKSHELASFRIEGEDPTTMMKCASNGTGRPPPNTPDGGG</sequence>
<protein>
    <submittedName>
        <fullName evidence="1">Uncharacterized protein</fullName>
    </submittedName>
</protein>
<dbReference type="EMBL" id="FUKI01000176">
    <property type="protein sequence ID" value="SJM96588.1"/>
    <property type="molecule type" value="Genomic_DNA"/>
</dbReference>
<evidence type="ECO:0000313" key="2">
    <source>
        <dbReference type="Proteomes" id="UP000195667"/>
    </source>
</evidence>
<organism evidence="1 2">
    <name type="scientific">Crenothrix polyspora</name>
    <dbReference type="NCBI Taxonomy" id="360316"/>
    <lineage>
        <taxon>Bacteria</taxon>
        <taxon>Pseudomonadati</taxon>
        <taxon>Pseudomonadota</taxon>
        <taxon>Gammaproteobacteria</taxon>
        <taxon>Methylococcales</taxon>
        <taxon>Crenotrichaceae</taxon>
        <taxon>Crenothrix</taxon>
    </lineage>
</organism>
<dbReference type="AlphaFoldDB" id="A0A1R4HK27"/>
<proteinExistence type="predicted"/>
<evidence type="ECO:0000313" key="1">
    <source>
        <dbReference type="EMBL" id="SJM96588.1"/>
    </source>
</evidence>
<reference evidence="2" key="1">
    <citation type="submission" date="2017-02" db="EMBL/GenBank/DDBJ databases">
        <authorList>
            <person name="Daims H."/>
        </authorList>
    </citation>
    <scope>NUCLEOTIDE SEQUENCE [LARGE SCALE GENOMIC DNA]</scope>
</reference>
<gene>
    <name evidence="1" type="ORF">CRENPOLYSF1_950005</name>
</gene>
<name>A0A1R4HK27_9GAMM</name>